<dbReference type="PROSITE" id="PS50064">
    <property type="entry name" value="ZF_PARP_2"/>
    <property type="match status" value="1"/>
</dbReference>
<sequence length="114" mass="12851">KKSGYRLEYSANNRAKCKGPKPCAGTTLTKGSLRVGTIVDFRGHTSYAWRHWGCVTPLIFTNMKQQFNEASELDGFDDLKEEDQERVTKAWEAGHVADEDIPETARKAEGDEEE</sequence>
<keyword evidence="2" id="KW-0479">Metal-binding</keyword>
<keyword evidence="9" id="KW-1185">Reference proteome</keyword>
<dbReference type="GO" id="GO:0003677">
    <property type="term" value="F:DNA binding"/>
    <property type="evidence" value="ECO:0007669"/>
    <property type="project" value="InterPro"/>
</dbReference>
<dbReference type="KEGG" id="hir:HETIRDRAFT_243903"/>
<dbReference type="Pfam" id="PF00645">
    <property type="entry name" value="zf-PARP"/>
    <property type="match status" value="1"/>
</dbReference>
<dbReference type="GO" id="GO:0005634">
    <property type="term" value="C:nucleus"/>
    <property type="evidence" value="ECO:0007669"/>
    <property type="project" value="UniProtKB-SubCell"/>
</dbReference>
<evidence type="ECO:0000313" key="9">
    <source>
        <dbReference type="Proteomes" id="UP000030671"/>
    </source>
</evidence>
<accession>W4JQT6</accession>
<dbReference type="SMART" id="SM01336">
    <property type="entry name" value="zf-PARP"/>
    <property type="match status" value="1"/>
</dbReference>
<dbReference type="InParanoid" id="W4JQT6"/>
<name>W4JQT6_HETIT</name>
<dbReference type="InterPro" id="IPR001510">
    <property type="entry name" value="Znf_PARP"/>
</dbReference>
<dbReference type="RefSeq" id="XP_009552074.1">
    <property type="nucleotide sequence ID" value="XM_009553779.1"/>
</dbReference>
<protein>
    <recommendedName>
        <fullName evidence="7">PARP-type domain-containing protein</fullName>
    </recommendedName>
</protein>
<evidence type="ECO:0000259" key="7">
    <source>
        <dbReference type="PROSITE" id="PS50064"/>
    </source>
</evidence>
<feature type="non-terminal residue" evidence="8">
    <location>
        <position position="1"/>
    </location>
</feature>
<dbReference type="AlphaFoldDB" id="W4JQT6"/>
<dbReference type="OrthoDB" id="429950at2759"/>
<dbReference type="InterPro" id="IPR036957">
    <property type="entry name" value="Znf_PARP_sf"/>
</dbReference>
<evidence type="ECO:0000256" key="3">
    <source>
        <dbReference type="ARBA" id="ARBA00022771"/>
    </source>
</evidence>
<proteinExistence type="predicted"/>
<evidence type="ECO:0000256" key="2">
    <source>
        <dbReference type="ARBA" id="ARBA00022723"/>
    </source>
</evidence>
<dbReference type="HOGENOM" id="CLU_150769_0_0_1"/>
<dbReference type="STRING" id="747525.W4JQT6"/>
<evidence type="ECO:0000256" key="5">
    <source>
        <dbReference type="ARBA" id="ARBA00023242"/>
    </source>
</evidence>
<feature type="domain" description="PARP-type" evidence="7">
    <location>
        <begin position="5"/>
        <end position="95"/>
    </location>
</feature>
<keyword evidence="5" id="KW-0539">Nucleus</keyword>
<dbReference type="eggNOG" id="ENOG502S5PB">
    <property type="taxonomic scope" value="Eukaryota"/>
</dbReference>
<feature type="non-terminal residue" evidence="8">
    <location>
        <position position="114"/>
    </location>
</feature>
<evidence type="ECO:0000256" key="4">
    <source>
        <dbReference type="ARBA" id="ARBA00022833"/>
    </source>
</evidence>
<dbReference type="Proteomes" id="UP000030671">
    <property type="component" value="Unassembled WGS sequence"/>
</dbReference>
<feature type="region of interest" description="Disordered" evidence="6">
    <location>
        <begin position="90"/>
        <end position="114"/>
    </location>
</feature>
<evidence type="ECO:0000256" key="6">
    <source>
        <dbReference type="SAM" id="MobiDB-lite"/>
    </source>
</evidence>
<feature type="compositionally biased region" description="Basic and acidic residues" evidence="6">
    <location>
        <begin position="95"/>
        <end position="114"/>
    </location>
</feature>
<comment type="subcellular location">
    <subcellularLocation>
        <location evidence="1">Nucleus</location>
    </subcellularLocation>
</comment>
<organism evidence="8 9">
    <name type="scientific">Heterobasidion irregulare (strain TC 32-1)</name>
    <dbReference type="NCBI Taxonomy" id="747525"/>
    <lineage>
        <taxon>Eukaryota</taxon>
        <taxon>Fungi</taxon>
        <taxon>Dikarya</taxon>
        <taxon>Basidiomycota</taxon>
        <taxon>Agaricomycotina</taxon>
        <taxon>Agaricomycetes</taxon>
        <taxon>Russulales</taxon>
        <taxon>Bondarzewiaceae</taxon>
        <taxon>Heterobasidion</taxon>
        <taxon>Heterobasidion annosum species complex</taxon>
    </lineage>
</organism>
<keyword evidence="3" id="KW-0863">Zinc-finger</keyword>
<evidence type="ECO:0000256" key="1">
    <source>
        <dbReference type="ARBA" id="ARBA00004123"/>
    </source>
</evidence>
<gene>
    <name evidence="8" type="ORF">HETIRDRAFT_243903</name>
</gene>
<dbReference type="GeneID" id="20669012"/>
<dbReference type="Gene3D" id="3.30.1740.10">
    <property type="entry name" value="Zinc finger, PARP-type"/>
    <property type="match status" value="1"/>
</dbReference>
<keyword evidence="4" id="KW-0862">Zinc</keyword>
<dbReference type="SUPFAM" id="SSF57716">
    <property type="entry name" value="Glucocorticoid receptor-like (DNA-binding domain)"/>
    <property type="match status" value="1"/>
</dbReference>
<dbReference type="GO" id="GO:0008270">
    <property type="term" value="F:zinc ion binding"/>
    <property type="evidence" value="ECO:0007669"/>
    <property type="project" value="UniProtKB-KW"/>
</dbReference>
<dbReference type="EMBL" id="KI925465">
    <property type="protein sequence ID" value="ETW75824.1"/>
    <property type="molecule type" value="Genomic_DNA"/>
</dbReference>
<reference evidence="8 9" key="1">
    <citation type="journal article" date="2012" name="New Phytol.">
        <title>Insight into trade-off between wood decay and parasitism from the genome of a fungal forest pathogen.</title>
        <authorList>
            <person name="Olson A."/>
            <person name="Aerts A."/>
            <person name="Asiegbu F."/>
            <person name="Belbahri L."/>
            <person name="Bouzid O."/>
            <person name="Broberg A."/>
            <person name="Canback B."/>
            <person name="Coutinho P.M."/>
            <person name="Cullen D."/>
            <person name="Dalman K."/>
            <person name="Deflorio G."/>
            <person name="van Diepen L.T."/>
            <person name="Dunand C."/>
            <person name="Duplessis S."/>
            <person name="Durling M."/>
            <person name="Gonthier P."/>
            <person name="Grimwood J."/>
            <person name="Fossdal C.G."/>
            <person name="Hansson D."/>
            <person name="Henrissat B."/>
            <person name="Hietala A."/>
            <person name="Himmelstrand K."/>
            <person name="Hoffmeister D."/>
            <person name="Hogberg N."/>
            <person name="James T.Y."/>
            <person name="Karlsson M."/>
            <person name="Kohler A."/>
            <person name="Kues U."/>
            <person name="Lee Y.H."/>
            <person name="Lin Y.C."/>
            <person name="Lind M."/>
            <person name="Lindquist E."/>
            <person name="Lombard V."/>
            <person name="Lucas S."/>
            <person name="Lunden K."/>
            <person name="Morin E."/>
            <person name="Murat C."/>
            <person name="Park J."/>
            <person name="Raffaello T."/>
            <person name="Rouze P."/>
            <person name="Salamov A."/>
            <person name="Schmutz J."/>
            <person name="Solheim H."/>
            <person name="Stahlberg J."/>
            <person name="Velez H."/>
            <person name="de Vries R.P."/>
            <person name="Wiebenga A."/>
            <person name="Woodward S."/>
            <person name="Yakovlev I."/>
            <person name="Garbelotto M."/>
            <person name="Martin F."/>
            <person name="Grigoriev I.V."/>
            <person name="Stenlid J."/>
        </authorList>
    </citation>
    <scope>NUCLEOTIDE SEQUENCE [LARGE SCALE GENOMIC DNA]</scope>
    <source>
        <strain evidence="8 9">TC 32-1</strain>
    </source>
</reference>
<evidence type="ECO:0000313" key="8">
    <source>
        <dbReference type="EMBL" id="ETW75824.1"/>
    </source>
</evidence>